<evidence type="ECO:0000256" key="2">
    <source>
        <dbReference type="ARBA" id="ARBA00007776"/>
    </source>
</evidence>
<keyword evidence="3" id="KW-1003">Cell membrane</keyword>
<dbReference type="InterPro" id="IPR007227">
    <property type="entry name" value="Cell_shape_determining_MreD"/>
</dbReference>
<protein>
    <submittedName>
        <fullName evidence="9">Rod shape-determining protein MreD</fullName>
    </submittedName>
</protein>
<gene>
    <name evidence="9" type="primary">mreD</name>
    <name evidence="9" type="ORF">N5B56_09675</name>
</gene>
<evidence type="ECO:0000313" key="10">
    <source>
        <dbReference type="Proteomes" id="UP001431199"/>
    </source>
</evidence>
<keyword evidence="7 8" id="KW-0472">Membrane</keyword>
<evidence type="ECO:0000256" key="8">
    <source>
        <dbReference type="SAM" id="Phobius"/>
    </source>
</evidence>
<accession>A0ABT2M2I6</accession>
<dbReference type="NCBIfam" id="TIGR03426">
    <property type="entry name" value="shape_MreD"/>
    <property type="match status" value="1"/>
</dbReference>
<comment type="similarity">
    <text evidence="2">Belongs to the MreD family.</text>
</comment>
<feature type="transmembrane region" description="Helical" evidence="8">
    <location>
        <begin position="138"/>
        <end position="160"/>
    </location>
</feature>
<reference evidence="9" key="1">
    <citation type="submission" date="2022-09" db="EMBL/GenBank/DDBJ databases">
        <title>Eubacterium sp. LFL-14 isolated from human feces.</title>
        <authorList>
            <person name="Liu F."/>
        </authorList>
    </citation>
    <scope>NUCLEOTIDE SEQUENCE</scope>
    <source>
        <strain evidence="9">LFL-14</strain>
    </source>
</reference>
<evidence type="ECO:0000313" key="9">
    <source>
        <dbReference type="EMBL" id="MCT7399348.1"/>
    </source>
</evidence>
<sequence>MKEKIRNFIIFAAVILVAFLLQNAFSLALPQEVSTPNLLLIVVCFFGLMCGSNKGIAIGFACGLLVDVFYGDVIGFNALIYMYCGLFSGIFRRWFYSEIIIMPLLLVFINDFMFNTVYYGFRLLLRNKLDYPYYFEKIILPEMIITTFCALIVYKLFYLLNEKVISKEQRSALSFDK</sequence>
<keyword evidence="4 8" id="KW-0812">Transmembrane</keyword>
<dbReference type="EMBL" id="JAODBU010000008">
    <property type="protein sequence ID" value="MCT7399348.1"/>
    <property type="molecule type" value="Genomic_DNA"/>
</dbReference>
<comment type="subcellular location">
    <subcellularLocation>
        <location evidence="1">Cell membrane</location>
        <topology evidence="1">Multi-pass membrane protein</topology>
    </subcellularLocation>
</comment>
<keyword evidence="10" id="KW-1185">Reference proteome</keyword>
<organism evidence="9 10">
    <name type="scientific">Eubacterium album</name>
    <dbReference type="NCBI Taxonomy" id="2978477"/>
    <lineage>
        <taxon>Bacteria</taxon>
        <taxon>Bacillati</taxon>
        <taxon>Bacillota</taxon>
        <taxon>Clostridia</taxon>
        <taxon>Eubacteriales</taxon>
        <taxon>Eubacteriaceae</taxon>
        <taxon>Eubacterium</taxon>
    </lineage>
</organism>
<evidence type="ECO:0000256" key="4">
    <source>
        <dbReference type="ARBA" id="ARBA00022692"/>
    </source>
</evidence>
<evidence type="ECO:0000256" key="5">
    <source>
        <dbReference type="ARBA" id="ARBA00022960"/>
    </source>
</evidence>
<evidence type="ECO:0000256" key="3">
    <source>
        <dbReference type="ARBA" id="ARBA00022475"/>
    </source>
</evidence>
<name>A0ABT2M2I6_9FIRM</name>
<dbReference type="Pfam" id="PF04093">
    <property type="entry name" value="MreD"/>
    <property type="match status" value="1"/>
</dbReference>
<evidence type="ECO:0000256" key="6">
    <source>
        <dbReference type="ARBA" id="ARBA00022989"/>
    </source>
</evidence>
<proteinExistence type="inferred from homology"/>
<feature type="transmembrane region" description="Helical" evidence="8">
    <location>
        <begin position="95"/>
        <end position="118"/>
    </location>
</feature>
<comment type="caution">
    <text evidence="9">The sequence shown here is derived from an EMBL/GenBank/DDBJ whole genome shotgun (WGS) entry which is preliminary data.</text>
</comment>
<evidence type="ECO:0000256" key="1">
    <source>
        <dbReference type="ARBA" id="ARBA00004651"/>
    </source>
</evidence>
<keyword evidence="6 8" id="KW-1133">Transmembrane helix</keyword>
<evidence type="ECO:0000256" key="7">
    <source>
        <dbReference type="ARBA" id="ARBA00023136"/>
    </source>
</evidence>
<dbReference type="Proteomes" id="UP001431199">
    <property type="component" value="Unassembled WGS sequence"/>
</dbReference>
<dbReference type="RefSeq" id="WP_022089608.1">
    <property type="nucleotide sequence ID" value="NZ_JAODBU010000008.1"/>
</dbReference>
<keyword evidence="5" id="KW-0133">Cell shape</keyword>